<dbReference type="PROSITE" id="PS50234">
    <property type="entry name" value="VWFA"/>
    <property type="match status" value="1"/>
</dbReference>
<dbReference type="SMART" id="SM00327">
    <property type="entry name" value="VWA"/>
    <property type="match status" value="1"/>
</dbReference>
<feature type="transmembrane region" description="Helical" evidence="1">
    <location>
        <begin position="364"/>
        <end position="387"/>
    </location>
</feature>
<evidence type="ECO:0000256" key="1">
    <source>
        <dbReference type="SAM" id="Phobius"/>
    </source>
</evidence>
<evidence type="ECO:0000313" key="4">
    <source>
        <dbReference type="Proteomes" id="UP000177594"/>
    </source>
</evidence>
<gene>
    <name evidence="3" type="ORF">A2817_00225</name>
</gene>
<keyword evidence="1" id="KW-0472">Membrane</keyword>
<dbReference type="AlphaFoldDB" id="A0A1F8ED52"/>
<accession>A0A1F8ED52</accession>
<organism evidence="3 4">
    <name type="scientific">Candidatus Yanofskybacteria bacterium RIFCSPHIGHO2_01_FULL_39_8b</name>
    <dbReference type="NCBI Taxonomy" id="1802659"/>
    <lineage>
        <taxon>Bacteria</taxon>
        <taxon>Candidatus Yanofskyibacteriota</taxon>
    </lineage>
</organism>
<feature type="transmembrane region" description="Helical" evidence="1">
    <location>
        <begin position="36"/>
        <end position="56"/>
    </location>
</feature>
<sequence>MPSYILDAIHIFYFKAREQIGIILNLDFSQVHYTDIGTSVYIGLVLIFALLARILFPIIAKRKDKFAWESSGEKVAKNDEQGIIFKFFSLVPKVVFSFGVVFTLVAVSNPFLNAVKEENKIMEGRVRTDLRDISGSMTYPFPGTELSKAEVAARNHVDFVKMRQGQNDRVSLWLFASNPYMVEDFIADDEVYYRHVKDAPWVTGYSRDIVSAWFQSSPNNQVIPMERYAFIDGDGGGTDLASALRAIIKQSDHDKIGENRKRSVLIVTDGEPDRYPAAELEGLKKRKIIPYIIFVRSPPPSEFSEDGFSQPQNDSLPAVVKRIGEYGGKYFDAKDQNSLKRAYQEIDKLEKVKFEVKNTFIKVYLFQTFIFIAMLLFLTAIMLGFLAKLFGTYP</sequence>
<keyword evidence="1" id="KW-1133">Transmembrane helix</keyword>
<keyword evidence="1" id="KW-0812">Transmembrane</keyword>
<dbReference type="SUPFAM" id="SSF53300">
    <property type="entry name" value="vWA-like"/>
    <property type="match status" value="1"/>
</dbReference>
<feature type="domain" description="VWFA" evidence="2">
    <location>
        <begin position="130"/>
        <end position="346"/>
    </location>
</feature>
<name>A0A1F8ED52_9BACT</name>
<dbReference type="CDD" id="cd00198">
    <property type="entry name" value="vWFA"/>
    <property type="match status" value="1"/>
</dbReference>
<reference evidence="3 4" key="1">
    <citation type="journal article" date="2016" name="Nat. Commun.">
        <title>Thousands of microbial genomes shed light on interconnected biogeochemical processes in an aquifer system.</title>
        <authorList>
            <person name="Anantharaman K."/>
            <person name="Brown C.T."/>
            <person name="Hug L.A."/>
            <person name="Sharon I."/>
            <person name="Castelle C.J."/>
            <person name="Probst A.J."/>
            <person name="Thomas B.C."/>
            <person name="Singh A."/>
            <person name="Wilkins M.J."/>
            <person name="Karaoz U."/>
            <person name="Brodie E.L."/>
            <person name="Williams K.H."/>
            <person name="Hubbard S.S."/>
            <person name="Banfield J.F."/>
        </authorList>
    </citation>
    <scope>NUCLEOTIDE SEQUENCE [LARGE SCALE GENOMIC DNA]</scope>
</reference>
<dbReference type="EMBL" id="MGIZ01000032">
    <property type="protein sequence ID" value="OGM98784.1"/>
    <property type="molecule type" value="Genomic_DNA"/>
</dbReference>
<dbReference type="Gene3D" id="3.40.50.410">
    <property type="entry name" value="von Willebrand factor, type A domain"/>
    <property type="match status" value="1"/>
</dbReference>
<evidence type="ECO:0000259" key="2">
    <source>
        <dbReference type="PROSITE" id="PS50234"/>
    </source>
</evidence>
<dbReference type="InterPro" id="IPR002035">
    <property type="entry name" value="VWF_A"/>
</dbReference>
<protein>
    <recommendedName>
        <fullName evidence="2">VWFA domain-containing protein</fullName>
    </recommendedName>
</protein>
<evidence type="ECO:0000313" key="3">
    <source>
        <dbReference type="EMBL" id="OGM98784.1"/>
    </source>
</evidence>
<proteinExistence type="predicted"/>
<dbReference type="InterPro" id="IPR036465">
    <property type="entry name" value="vWFA_dom_sf"/>
</dbReference>
<feature type="transmembrane region" description="Helical" evidence="1">
    <location>
        <begin position="94"/>
        <end position="112"/>
    </location>
</feature>
<dbReference type="Proteomes" id="UP000177594">
    <property type="component" value="Unassembled WGS sequence"/>
</dbReference>
<comment type="caution">
    <text evidence="3">The sequence shown here is derived from an EMBL/GenBank/DDBJ whole genome shotgun (WGS) entry which is preliminary data.</text>
</comment>